<reference evidence="6 7" key="1">
    <citation type="submission" date="2016-09" db="EMBL/GenBank/DDBJ databases">
        <title>Genomic analysis reveals versatility of anaerobic energy metabolism of Geosporobacter ferrireducens IRF9 of phylum Firmicutes.</title>
        <authorList>
            <person name="Kim S.-J."/>
        </authorList>
    </citation>
    <scope>NUCLEOTIDE SEQUENCE [LARGE SCALE GENOMIC DNA]</scope>
    <source>
        <strain evidence="6 7">IRF9</strain>
    </source>
</reference>
<dbReference type="AlphaFoldDB" id="A0A1D8GMZ6"/>
<proteinExistence type="predicted"/>
<dbReference type="CDD" id="cd06583">
    <property type="entry name" value="PGRP"/>
    <property type="match status" value="1"/>
</dbReference>
<dbReference type="SUPFAM" id="SSF55846">
    <property type="entry name" value="N-acetylmuramoyl-L-alanine amidase-like"/>
    <property type="match status" value="1"/>
</dbReference>
<dbReference type="PANTHER" id="PTHR30417">
    <property type="entry name" value="N-ACETYLMURAMOYL-L-ALANINE AMIDASE AMID"/>
    <property type="match status" value="1"/>
</dbReference>
<evidence type="ECO:0000313" key="7">
    <source>
        <dbReference type="Proteomes" id="UP000095743"/>
    </source>
</evidence>
<sequence>MNLRKLIFTENACYKAGRKITPKGIMVHSTGANNPNLRRYVGPDDGLLGVNQYNNHWNQDRPDGRQVCVHAFIGKLKDGSIATYQTLPWNHRGWHAGGDANNTHIGFEICEDGLTDASYFNAVYKEAVELCAYLCKEYKLDPMAAGTIIGHYEGYQRGIASNHADPRHWFSRYGKSMDTFRTEVKKLLSAGEPPAGGSENTTYPEKLTTGYYRVRKTWADAKSQLGAYRILSNAKSQVDKNPGYYVFNNEGMIVYTTGSTSSPTYKEYTVVKGDSLWAIAAKLLGSGTRYTEIVKLNNLKSTIIYAGQKLKIPN</sequence>
<evidence type="ECO:0000256" key="2">
    <source>
        <dbReference type="ARBA" id="ARBA00011901"/>
    </source>
</evidence>
<dbReference type="SMART" id="SM00644">
    <property type="entry name" value="Ami_2"/>
    <property type="match status" value="1"/>
</dbReference>
<keyword evidence="3" id="KW-0378">Hydrolase</keyword>
<dbReference type="Proteomes" id="UP000095743">
    <property type="component" value="Chromosome"/>
</dbReference>
<dbReference type="Pfam" id="PF01510">
    <property type="entry name" value="Amidase_2"/>
    <property type="match status" value="1"/>
</dbReference>
<evidence type="ECO:0000259" key="5">
    <source>
        <dbReference type="PROSITE" id="PS51782"/>
    </source>
</evidence>
<name>A0A1D8GMZ6_9FIRM</name>
<evidence type="ECO:0000256" key="3">
    <source>
        <dbReference type="ARBA" id="ARBA00022801"/>
    </source>
</evidence>
<dbReference type="GO" id="GO:0071555">
    <property type="term" value="P:cell wall organization"/>
    <property type="evidence" value="ECO:0007669"/>
    <property type="project" value="UniProtKB-KW"/>
</dbReference>
<evidence type="ECO:0000256" key="1">
    <source>
        <dbReference type="ARBA" id="ARBA00001561"/>
    </source>
</evidence>
<protein>
    <recommendedName>
        <fullName evidence="2">N-acetylmuramoyl-L-alanine amidase</fullName>
        <ecNumber evidence="2">3.5.1.28</ecNumber>
    </recommendedName>
</protein>
<dbReference type="CDD" id="cd00118">
    <property type="entry name" value="LysM"/>
    <property type="match status" value="1"/>
</dbReference>
<dbReference type="Gene3D" id="3.40.80.10">
    <property type="entry name" value="Peptidoglycan recognition protein-like"/>
    <property type="match status" value="1"/>
</dbReference>
<dbReference type="InterPro" id="IPR036779">
    <property type="entry name" value="LysM_dom_sf"/>
</dbReference>
<dbReference type="InterPro" id="IPR051206">
    <property type="entry name" value="NAMLAA_amidase_2"/>
</dbReference>
<comment type="catalytic activity">
    <reaction evidence="1">
        <text>Hydrolyzes the link between N-acetylmuramoyl residues and L-amino acid residues in certain cell-wall glycopeptides.</text>
        <dbReference type="EC" id="3.5.1.28"/>
    </reaction>
</comment>
<dbReference type="PANTHER" id="PTHR30417:SF1">
    <property type="entry name" value="N-ACETYLMURAMOYL-L-ALANINE AMIDASE AMID"/>
    <property type="match status" value="1"/>
</dbReference>
<organism evidence="6 7">
    <name type="scientific">Geosporobacter ferrireducens</name>
    <dbReference type="NCBI Taxonomy" id="1424294"/>
    <lineage>
        <taxon>Bacteria</taxon>
        <taxon>Bacillati</taxon>
        <taxon>Bacillota</taxon>
        <taxon>Clostridia</taxon>
        <taxon>Peptostreptococcales</taxon>
        <taxon>Thermotaleaceae</taxon>
        <taxon>Geosporobacter</taxon>
    </lineage>
</organism>
<dbReference type="InterPro" id="IPR002502">
    <property type="entry name" value="Amidase_domain"/>
</dbReference>
<dbReference type="Gene3D" id="3.10.350.10">
    <property type="entry name" value="LysM domain"/>
    <property type="match status" value="1"/>
</dbReference>
<dbReference type="SMART" id="SM00257">
    <property type="entry name" value="LysM"/>
    <property type="match status" value="1"/>
</dbReference>
<dbReference type="GO" id="GO:0009253">
    <property type="term" value="P:peptidoglycan catabolic process"/>
    <property type="evidence" value="ECO:0007669"/>
    <property type="project" value="InterPro"/>
</dbReference>
<feature type="domain" description="LysM" evidence="5">
    <location>
        <begin position="266"/>
        <end position="312"/>
    </location>
</feature>
<gene>
    <name evidence="6" type="ORF">Gferi_23660</name>
</gene>
<dbReference type="GO" id="GO:0009254">
    <property type="term" value="P:peptidoglycan turnover"/>
    <property type="evidence" value="ECO:0007669"/>
    <property type="project" value="TreeGrafter"/>
</dbReference>
<dbReference type="KEGG" id="gfe:Gferi_23660"/>
<keyword evidence="7" id="KW-1185">Reference proteome</keyword>
<dbReference type="RefSeq" id="WP_069980593.1">
    <property type="nucleotide sequence ID" value="NZ_CP017269.1"/>
</dbReference>
<dbReference type="GO" id="GO:0008745">
    <property type="term" value="F:N-acetylmuramoyl-L-alanine amidase activity"/>
    <property type="evidence" value="ECO:0007669"/>
    <property type="project" value="UniProtKB-EC"/>
</dbReference>
<accession>A0A1D8GMZ6</accession>
<evidence type="ECO:0000313" key="6">
    <source>
        <dbReference type="EMBL" id="AOT72278.1"/>
    </source>
</evidence>
<dbReference type="InterPro" id="IPR018392">
    <property type="entry name" value="LysM"/>
</dbReference>
<dbReference type="STRING" id="1424294.Gferi_23660"/>
<dbReference type="OrthoDB" id="9794294at2"/>
<dbReference type="InterPro" id="IPR036505">
    <property type="entry name" value="Amidase/PGRP_sf"/>
</dbReference>
<dbReference type="EMBL" id="CP017269">
    <property type="protein sequence ID" value="AOT72278.1"/>
    <property type="molecule type" value="Genomic_DNA"/>
</dbReference>
<dbReference type="SUPFAM" id="SSF54106">
    <property type="entry name" value="LysM domain"/>
    <property type="match status" value="1"/>
</dbReference>
<dbReference type="Pfam" id="PF01476">
    <property type="entry name" value="LysM"/>
    <property type="match status" value="1"/>
</dbReference>
<dbReference type="EC" id="3.5.1.28" evidence="2"/>
<evidence type="ECO:0000256" key="4">
    <source>
        <dbReference type="ARBA" id="ARBA00023316"/>
    </source>
</evidence>
<dbReference type="PROSITE" id="PS51782">
    <property type="entry name" value="LYSM"/>
    <property type="match status" value="1"/>
</dbReference>
<keyword evidence="4" id="KW-0961">Cell wall biogenesis/degradation</keyword>